<dbReference type="InterPro" id="IPR011008">
    <property type="entry name" value="Dimeric_a/b-barrel"/>
</dbReference>
<dbReference type="OrthoDB" id="4892971at2759"/>
<protein>
    <recommendedName>
        <fullName evidence="3">EthD domain-containing protein</fullName>
    </recommendedName>
</protein>
<dbReference type="AlphaFoldDB" id="A0A7C8MCY0"/>
<evidence type="ECO:0000313" key="2">
    <source>
        <dbReference type="Proteomes" id="UP000481861"/>
    </source>
</evidence>
<sequence length="108" mass="12078">MATPPGLIVTVLYPRSSDLKFNLNYYLSHHIPLATKIWTPHGLLGVTVGETLAESTEFAYTITTQWKDLEAWEAAQRDQTGLKELMSDVPKFTNAEPIFVVAKVVSKE</sequence>
<proteinExistence type="predicted"/>
<comment type="caution">
    <text evidence="1">The sequence shown here is derived from an EMBL/GenBank/DDBJ whole genome shotgun (WGS) entry which is preliminary data.</text>
</comment>
<dbReference type="PANTHER" id="PTHR40260">
    <property type="entry name" value="BLR8190 PROTEIN"/>
    <property type="match status" value="1"/>
</dbReference>
<dbReference type="SUPFAM" id="SSF54909">
    <property type="entry name" value="Dimeric alpha+beta barrel"/>
    <property type="match status" value="1"/>
</dbReference>
<dbReference type="Gene3D" id="3.30.70.100">
    <property type="match status" value="1"/>
</dbReference>
<dbReference type="EMBL" id="JAADJZ010000007">
    <property type="protein sequence ID" value="KAF2873555.1"/>
    <property type="molecule type" value="Genomic_DNA"/>
</dbReference>
<evidence type="ECO:0008006" key="3">
    <source>
        <dbReference type="Google" id="ProtNLM"/>
    </source>
</evidence>
<dbReference type="Proteomes" id="UP000481861">
    <property type="component" value="Unassembled WGS sequence"/>
</dbReference>
<name>A0A7C8MCY0_9PLEO</name>
<dbReference type="PANTHER" id="PTHR40260:SF2">
    <property type="entry name" value="BLR8190 PROTEIN"/>
    <property type="match status" value="1"/>
</dbReference>
<organism evidence="1 2">
    <name type="scientific">Massariosphaeria phaeospora</name>
    <dbReference type="NCBI Taxonomy" id="100035"/>
    <lineage>
        <taxon>Eukaryota</taxon>
        <taxon>Fungi</taxon>
        <taxon>Dikarya</taxon>
        <taxon>Ascomycota</taxon>
        <taxon>Pezizomycotina</taxon>
        <taxon>Dothideomycetes</taxon>
        <taxon>Pleosporomycetidae</taxon>
        <taxon>Pleosporales</taxon>
        <taxon>Pleosporales incertae sedis</taxon>
        <taxon>Massariosphaeria</taxon>
    </lineage>
</organism>
<evidence type="ECO:0000313" key="1">
    <source>
        <dbReference type="EMBL" id="KAF2873555.1"/>
    </source>
</evidence>
<gene>
    <name evidence="1" type="ORF">BDV95DRAFT_659808</name>
</gene>
<keyword evidence="2" id="KW-1185">Reference proteome</keyword>
<reference evidence="1 2" key="1">
    <citation type="submission" date="2020-01" db="EMBL/GenBank/DDBJ databases">
        <authorList>
            <consortium name="DOE Joint Genome Institute"/>
            <person name="Haridas S."/>
            <person name="Albert R."/>
            <person name="Binder M."/>
            <person name="Bloem J."/>
            <person name="Labutti K."/>
            <person name="Salamov A."/>
            <person name="Andreopoulos B."/>
            <person name="Baker S.E."/>
            <person name="Barry K."/>
            <person name="Bills G."/>
            <person name="Bluhm B.H."/>
            <person name="Cannon C."/>
            <person name="Castanera R."/>
            <person name="Culley D.E."/>
            <person name="Daum C."/>
            <person name="Ezra D."/>
            <person name="Gonzalez J.B."/>
            <person name="Henrissat B."/>
            <person name="Kuo A."/>
            <person name="Liang C."/>
            <person name="Lipzen A."/>
            <person name="Lutzoni F."/>
            <person name="Magnuson J."/>
            <person name="Mondo S."/>
            <person name="Nolan M."/>
            <person name="Ohm R."/>
            <person name="Pangilinan J."/>
            <person name="Park H.-J.H."/>
            <person name="Ramirez L."/>
            <person name="Alfaro M."/>
            <person name="Sun H."/>
            <person name="Tritt A."/>
            <person name="Yoshinaga Y."/>
            <person name="Zwiers L.-H.L."/>
            <person name="Turgeon B.G."/>
            <person name="Goodwin S.B."/>
            <person name="Spatafora J.W."/>
            <person name="Crous P.W."/>
            <person name="Grigoriev I.V."/>
        </authorList>
    </citation>
    <scope>NUCLEOTIDE SEQUENCE [LARGE SCALE GENOMIC DNA]</scope>
    <source>
        <strain evidence="1 2">CBS 611.86</strain>
    </source>
</reference>
<accession>A0A7C8MCY0</accession>